<feature type="compositionally biased region" description="Basic and acidic residues" evidence="1">
    <location>
        <begin position="44"/>
        <end position="55"/>
    </location>
</feature>
<gene>
    <name evidence="2" type="ORF">GCM10009559_06150</name>
</gene>
<evidence type="ECO:0000256" key="1">
    <source>
        <dbReference type="SAM" id="MobiDB-lite"/>
    </source>
</evidence>
<dbReference type="Proteomes" id="UP001499967">
    <property type="component" value="Unassembled WGS sequence"/>
</dbReference>
<name>A0ABN1P4E2_9PSEU</name>
<dbReference type="EMBL" id="BAAAHP010000014">
    <property type="protein sequence ID" value="GAA0922537.1"/>
    <property type="molecule type" value="Genomic_DNA"/>
</dbReference>
<proteinExistence type="predicted"/>
<reference evidence="2 3" key="1">
    <citation type="journal article" date="2019" name="Int. J. Syst. Evol. Microbiol.">
        <title>The Global Catalogue of Microorganisms (GCM) 10K type strain sequencing project: providing services to taxonomists for standard genome sequencing and annotation.</title>
        <authorList>
            <consortium name="The Broad Institute Genomics Platform"/>
            <consortium name="The Broad Institute Genome Sequencing Center for Infectious Disease"/>
            <person name="Wu L."/>
            <person name="Ma J."/>
        </authorList>
    </citation>
    <scope>NUCLEOTIDE SEQUENCE [LARGE SCALE GENOMIC DNA]</scope>
    <source>
        <strain evidence="2 3">JCM 11117</strain>
    </source>
</reference>
<keyword evidence="3" id="KW-1185">Reference proteome</keyword>
<organism evidence="2 3">
    <name type="scientific">Pseudonocardia zijingensis</name>
    <dbReference type="NCBI Taxonomy" id="153376"/>
    <lineage>
        <taxon>Bacteria</taxon>
        <taxon>Bacillati</taxon>
        <taxon>Actinomycetota</taxon>
        <taxon>Actinomycetes</taxon>
        <taxon>Pseudonocardiales</taxon>
        <taxon>Pseudonocardiaceae</taxon>
        <taxon>Pseudonocardia</taxon>
    </lineage>
</organism>
<accession>A0ABN1P4E2</accession>
<evidence type="ECO:0000313" key="3">
    <source>
        <dbReference type="Proteomes" id="UP001499967"/>
    </source>
</evidence>
<sequence length="115" mass="12307">MLGGELAAGAGRDPHDERYGELAARHVQQGGGVVEDLVEREQAEVHRHDLDDRPHPAQGGADPGADERRLRQRGVPDPFGPELLEQALAHREAAAVAADVLAHQEHALVAGERLA</sequence>
<protein>
    <submittedName>
        <fullName evidence="2">Uncharacterized protein</fullName>
    </submittedName>
</protein>
<feature type="region of interest" description="Disordered" evidence="1">
    <location>
        <begin position="44"/>
        <end position="81"/>
    </location>
</feature>
<comment type="caution">
    <text evidence="2">The sequence shown here is derived from an EMBL/GenBank/DDBJ whole genome shotgun (WGS) entry which is preliminary data.</text>
</comment>
<evidence type="ECO:0000313" key="2">
    <source>
        <dbReference type="EMBL" id="GAA0922537.1"/>
    </source>
</evidence>